<evidence type="ECO:0000313" key="3">
    <source>
        <dbReference type="Proteomes" id="UP000199199"/>
    </source>
</evidence>
<feature type="compositionally biased region" description="Basic and acidic residues" evidence="1">
    <location>
        <begin position="75"/>
        <end position="88"/>
    </location>
</feature>
<feature type="region of interest" description="Disordered" evidence="1">
    <location>
        <begin position="67"/>
        <end position="88"/>
    </location>
</feature>
<dbReference type="OrthoDB" id="324335at2157"/>
<protein>
    <submittedName>
        <fullName evidence="2">Uncharacterized protein</fullName>
    </submittedName>
</protein>
<feature type="region of interest" description="Disordered" evidence="1">
    <location>
        <begin position="117"/>
        <end position="154"/>
    </location>
</feature>
<reference evidence="3" key="1">
    <citation type="submission" date="2016-10" db="EMBL/GenBank/DDBJ databases">
        <authorList>
            <person name="Varghese N."/>
            <person name="Submissions S."/>
        </authorList>
    </citation>
    <scope>NUCLEOTIDE SEQUENCE [LARGE SCALE GENOMIC DNA]</scope>
    <source>
        <strain evidence="3">DSM 22427</strain>
    </source>
</reference>
<evidence type="ECO:0000313" key="2">
    <source>
        <dbReference type="EMBL" id="SFT04619.1"/>
    </source>
</evidence>
<dbReference type="EMBL" id="FOZS01000006">
    <property type="protein sequence ID" value="SFT04619.1"/>
    <property type="molecule type" value="Genomic_DNA"/>
</dbReference>
<dbReference type="RefSeq" id="WP_092907457.1">
    <property type="nucleotide sequence ID" value="NZ_FOZS01000006.1"/>
</dbReference>
<keyword evidence="3" id="KW-1185">Reference proteome</keyword>
<proteinExistence type="predicted"/>
<gene>
    <name evidence="2" type="ORF">SAMN04488556_4073</name>
</gene>
<sequence>MSDDDHHLELLLLHEAGGEIEGRGKYHKLLDRYRREAEETDVEHVVKERGPFDEGLSKTVQRYLDMGMLESDEEGQSRDVRETEKGERYMSGFERTKLYLDDSFVTTRNRVRQVVSEFGDKSMNQMVQEEDVQRDKQRPLGTRLSSESESKDED</sequence>
<organism evidence="2 3">
    <name type="scientific">Halostagnicola kamekurae</name>
    <dbReference type="NCBI Taxonomy" id="619731"/>
    <lineage>
        <taxon>Archaea</taxon>
        <taxon>Methanobacteriati</taxon>
        <taxon>Methanobacteriota</taxon>
        <taxon>Stenosarchaea group</taxon>
        <taxon>Halobacteria</taxon>
        <taxon>Halobacteriales</taxon>
        <taxon>Natrialbaceae</taxon>
        <taxon>Halostagnicola</taxon>
    </lineage>
</organism>
<evidence type="ECO:0000256" key="1">
    <source>
        <dbReference type="SAM" id="MobiDB-lite"/>
    </source>
</evidence>
<dbReference type="AlphaFoldDB" id="A0A1I6UT27"/>
<accession>A0A1I6UT27</accession>
<name>A0A1I6UT27_9EURY</name>
<dbReference type="Proteomes" id="UP000199199">
    <property type="component" value="Unassembled WGS sequence"/>
</dbReference>